<dbReference type="SMART" id="SM00822">
    <property type="entry name" value="PKS_KR"/>
    <property type="match status" value="1"/>
</dbReference>
<dbReference type="SUPFAM" id="SSF52151">
    <property type="entry name" value="FabD/lysophospholipase-like"/>
    <property type="match status" value="1"/>
</dbReference>
<reference evidence="13" key="1">
    <citation type="submission" date="2016-09" db="EMBL/GenBank/DDBJ databases">
        <title>Streptomyces puniciscabiei strain:TW1S1 Genome sequencing and assembly.</title>
        <authorList>
            <person name="Kim M.-K."/>
            <person name="Kim S.B."/>
        </authorList>
    </citation>
    <scope>NUCLEOTIDE SEQUENCE [LARGE SCALE GENOMIC DNA]</scope>
    <source>
        <strain evidence="13">TW1S1</strain>
    </source>
</reference>
<dbReference type="Pfam" id="PF22953">
    <property type="entry name" value="SpnB_Rossmann"/>
    <property type="match status" value="1"/>
</dbReference>
<dbReference type="Pfam" id="PF00550">
    <property type="entry name" value="PP-binding"/>
    <property type="match status" value="1"/>
</dbReference>
<dbReference type="Gene3D" id="3.30.70.3290">
    <property type="match status" value="1"/>
</dbReference>
<keyword evidence="5" id="KW-0045">Antibiotic biosynthesis</keyword>
<dbReference type="PROSITE" id="PS52019">
    <property type="entry name" value="PKS_MFAS_DH"/>
    <property type="match status" value="1"/>
</dbReference>
<dbReference type="InterPro" id="IPR018201">
    <property type="entry name" value="Ketoacyl_synth_AS"/>
</dbReference>
<dbReference type="Gene3D" id="1.10.1200.10">
    <property type="entry name" value="ACP-like"/>
    <property type="match status" value="1"/>
</dbReference>
<dbReference type="Pfam" id="PF08659">
    <property type="entry name" value="KR"/>
    <property type="match status" value="1"/>
</dbReference>
<evidence type="ECO:0000256" key="5">
    <source>
        <dbReference type="ARBA" id="ARBA00023194"/>
    </source>
</evidence>
<dbReference type="InterPro" id="IPR020807">
    <property type="entry name" value="PKS_DH"/>
</dbReference>
<dbReference type="Pfam" id="PF00109">
    <property type="entry name" value="ketoacyl-synt"/>
    <property type="match status" value="1"/>
</dbReference>
<dbReference type="GO" id="GO:0004312">
    <property type="term" value="F:fatty acid synthase activity"/>
    <property type="evidence" value="ECO:0007669"/>
    <property type="project" value="TreeGrafter"/>
</dbReference>
<evidence type="ECO:0000256" key="8">
    <source>
        <dbReference type="PROSITE-ProRule" id="PRU01363"/>
    </source>
</evidence>
<dbReference type="SMART" id="SM01294">
    <property type="entry name" value="PKS_PP_betabranch"/>
    <property type="match status" value="1"/>
</dbReference>
<dbReference type="KEGG" id="spun:BFF78_00785"/>
<keyword evidence="2" id="KW-0596">Phosphopantetheine</keyword>
<dbReference type="InterPro" id="IPR009081">
    <property type="entry name" value="PP-bd_ACP"/>
</dbReference>
<dbReference type="SUPFAM" id="SSF51735">
    <property type="entry name" value="NAD(P)-binding Rossmann-fold domains"/>
    <property type="match status" value="2"/>
</dbReference>
<dbReference type="CDD" id="cd00833">
    <property type="entry name" value="PKS"/>
    <property type="match status" value="1"/>
</dbReference>
<dbReference type="InterPro" id="IPR049551">
    <property type="entry name" value="PKS_DH_C"/>
</dbReference>
<evidence type="ECO:0000256" key="6">
    <source>
        <dbReference type="ARBA" id="ARBA00023268"/>
    </source>
</evidence>
<comment type="pathway">
    <text evidence="1">Antibiotic biosynthesis.</text>
</comment>
<dbReference type="SMART" id="SM00827">
    <property type="entry name" value="PKS_AT"/>
    <property type="match status" value="1"/>
</dbReference>
<dbReference type="CDD" id="cd08956">
    <property type="entry name" value="KR_3_FAS_SDR_x"/>
    <property type="match status" value="1"/>
</dbReference>
<feature type="domain" description="PKS/mFAS DH" evidence="11">
    <location>
        <begin position="832"/>
        <end position="1108"/>
    </location>
</feature>
<dbReference type="InterPro" id="IPR001227">
    <property type="entry name" value="Ac_transferase_dom_sf"/>
</dbReference>
<dbReference type="Pfam" id="PF02801">
    <property type="entry name" value="Ketoacyl-synt_C"/>
    <property type="match status" value="1"/>
</dbReference>
<dbReference type="InterPro" id="IPR050091">
    <property type="entry name" value="PKS_NRPS_Biosynth_Enz"/>
</dbReference>
<dbReference type="PROSITE" id="PS52004">
    <property type="entry name" value="KS3_2"/>
    <property type="match status" value="1"/>
</dbReference>
<dbReference type="PANTHER" id="PTHR43775:SF51">
    <property type="entry name" value="INACTIVE PHENOLPHTHIOCEROL SYNTHESIS POLYKETIDE SYNTHASE TYPE I PKS1-RELATED"/>
    <property type="match status" value="1"/>
</dbReference>
<dbReference type="Pfam" id="PF14765">
    <property type="entry name" value="PS-DH"/>
    <property type="match status" value="1"/>
</dbReference>
<dbReference type="Gene3D" id="3.40.47.10">
    <property type="match status" value="1"/>
</dbReference>
<keyword evidence="4" id="KW-0808">Transferase</keyword>
<dbReference type="FunFam" id="1.10.1200.10:FF:000007">
    <property type="entry name" value="Probable polyketide synthase pks17"/>
    <property type="match status" value="1"/>
</dbReference>
<dbReference type="SMART" id="SM00825">
    <property type="entry name" value="PKS_KS"/>
    <property type="match status" value="1"/>
</dbReference>
<dbReference type="InterPro" id="IPR036291">
    <property type="entry name" value="NAD(P)-bd_dom_sf"/>
</dbReference>
<dbReference type="Gene3D" id="3.40.366.10">
    <property type="entry name" value="Malonyl-Coenzyme A Acyl Carrier Protein, domain 2"/>
    <property type="match status" value="1"/>
</dbReference>
<evidence type="ECO:0000313" key="12">
    <source>
        <dbReference type="EMBL" id="AOR29816.1"/>
    </source>
</evidence>
<dbReference type="Gene3D" id="3.10.129.110">
    <property type="entry name" value="Polyketide synthase dehydratase"/>
    <property type="match status" value="1"/>
</dbReference>
<name>A0A1D7Y2M6_9ACTN</name>
<dbReference type="FunFam" id="3.40.366.10:FF:000002">
    <property type="entry name" value="Probable polyketide synthase 2"/>
    <property type="match status" value="1"/>
</dbReference>
<dbReference type="InterPro" id="IPR020806">
    <property type="entry name" value="PKS_PP-bd"/>
</dbReference>
<evidence type="ECO:0000259" key="11">
    <source>
        <dbReference type="PROSITE" id="PS52019"/>
    </source>
</evidence>
<keyword evidence="13" id="KW-1185">Reference proteome</keyword>
<dbReference type="InterPro" id="IPR016035">
    <property type="entry name" value="Acyl_Trfase/lysoPLipase"/>
</dbReference>
<dbReference type="InterPro" id="IPR014043">
    <property type="entry name" value="Acyl_transferase_dom"/>
</dbReference>
<accession>A0A1D7Y2M6</accession>
<keyword evidence="3" id="KW-0597">Phosphoprotein</keyword>
<dbReference type="InterPro" id="IPR036736">
    <property type="entry name" value="ACP-like_sf"/>
</dbReference>
<feature type="domain" description="Carrier" evidence="9">
    <location>
        <begin position="1572"/>
        <end position="1650"/>
    </location>
</feature>
<dbReference type="Pfam" id="PF00698">
    <property type="entry name" value="Acyl_transf_1"/>
    <property type="match status" value="1"/>
</dbReference>
<dbReference type="GO" id="GO:0004315">
    <property type="term" value="F:3-oxoacyl-[acyl-carrier-protein] synthase activity"/>
    <property type="evidence" value="ECO:0007669"/>
    <property type="project" value="InterPro"/>
</dbReference>
<feature type="active site" description="Proton donor; for dehydratase activity" evidence="8">
    <location>
        <position position="1032"/>
    </location>
</feature>
<dbReference type="InterPro" id="IPR032821">
    <property type="entry name" value="PKS_assoc"/>
</dbReference>
<dbReference type="SUPFAM" id="SSF47336">
    <property type="entry name" value="ACP-like"/>
    <property type="match status" value="1"/>
</dbReference>
<sequence>MGDFDAEFFGISPREAMAMDPQQRLLLEGAWEAFEDAGIDATALRGSDTGVFCGVMYQDYGFVAGMSDRRDEIEGYLTTAAAGSVASGRISYSFGFEGPALTVDTACSSSLVALDLAAKSLRAKECSLALAGGVTVLARPNAFIEFSRQRGASVDGRCKSYAAAADGVGWAEGVGLVLLERLSDARRNGHRILGLLRGSAVNQDGASNGLTAPNGPSQERVIRQALANAELAPADVDVVEGHGTGTRLGDPIEAEALLATYGRERNNGPLRLGSVKSNIGHTQAAAGVAGVIKMLMAMRHGQLPATLHVDQPSPHVDWASGEIELLTEAREWPASDRPRRAGVSSFGISGTNAHVILEEAPVEEAAPAEAAPAERAVGAVPVLVSGRGEAALRAQAARLRERLLADPEPGLADLGFSSVSSRALLERRAVVVACDRAGLLAGLEALAGGEPAAGVVEGCQVAGKTAVLFTGQGAQRARMGVELAASYPRFAEALDEVCAELDPLVGRSVRELLSAAEGSEDAGLLDATQFTQVVLFAVEVALFRLVESLGVRPDYLIGHSVGELAAAHVAGVLSLADACVLVVARGRLMGALPAGGAMVAVQAGEDEVAASLAGFEGRVEIAAVNGPRAVVVSGDAGAVEEWLPRWEGRKTSRLRVSHAFHSPCMEPMLEDFRRVAEGLCFNEPRIPIVCNVTGELVSSEVTDPGYWVRHVREAVRFADGIRTLHGLGVRRYLELGPDAVLTAMARQCLDDDEDSVLIAALRSRRPEAETFAAFLGQAHIAGVGVDWPAFYAGTGARRVALPTYAFQRERYWLAPDTGIVDAAAAGLGRIEHPILAGAVQIGDRDEWVFTGRLSTDTQPWMREHAMLGVVILPGTALAELALTAGHAAGCPVLDELVLEAPVPLEDGAALQLQVTVGQAGEDGRREVAVYTRPAATDEDELPEATCHARGWVARAGEPAAPSEMPAEWPPTGAEPLPVDEFYAGTAELGYDYGPMFQGIQAAWRSGDELYVEVALPDGVGGEGFGVHPALFDAAGHSLLLGKEEGSAAELPFSWSGVRLGQITLSRVRVRITPVGESTYRLDVFGEQGELVVGVDELVTRPVEQAQLEAARRVGQRSLFQVDWATVAAGSAKPVRLAVVGGLAAEGERFTDVAALEQALAGGATPPEVVLVGAPSAVGDTAEAAQRVAVSALELVQRWLASESLGEARLVVVTRNAVAVGDETPDVAQASVWGLVRSAQSEHPDRFLLVDLDNGDEPEWGALLDLDEPQLAIRDGRLLAPRLGRAPAGRSDEVRPLDPDGTVLITGGTGGLGALVAKHMAEWHGARRFLLVSRRGAAAEGVEKLVAELEAFGAQARVAACDVTERDHLADLFASLEQPLTAVVHAAGVLDDGIVEQLTPEQVARVMRPKVDAAWNLHELTAGMDLSAFVLFSSVTSLIGTPGQANYAAANAALNALAHRRRAEGLAASSLAWGLWADTGGMAGGLDETELSRLERIGVGALSAELGLELFDQAMGLDAALLVPVRLELAMLRAQGRAGRLPALFRGLVRTPARRAEAGGSLAQRLAGVAEAEREQTVLALVRAQVASVLGHSTPNAIDAARAFQDLGFDSLAAVELRNRLTQATGVRLPSTLVFDHPTPVAVTQLLLSSVASSSAEPPIHQELDRLEGMLAGIEAGEKQRVAGRLRTLLAAVTDTGQQPASERSKIESATSAMEILQLIDLGFDEA</sequence>
<dbReference type="PROSITE" id="PS50075">
    <property type="entry name" value="CARRIER"/>
    <property type="match status" value="1"/>
</dbReference>
<dbReference type="SMART" id="SM00826">
    <property type="entry name" value="PKS_DH"/>
    <property type="match status" value="1"/>
</dbReference>
<evidence type="ECO:0000256" key="1">
    <source>
        <dbReference type="ARBA" id="ARBA00004792"/>
    </source>
</evidence>
<gene>
    <name evidence="12" type="ORF">BFF78_00785</name>
</gene>
<dbReference type="PROSITE" id="PS00012">
    <property type="entry name" value="PHOSPHOPANTETHEINE"/>
    <property type="match status" value="1"/>
</dbReference>
<evidence type="ECO:0000256" key="7">
    <source>
        <dbReference type="ARBA" id="ARBA00023315"/>
    </source>
</evidence>
<dbReference type="InterPro" id="IPR042104">
    <property type="entry name" value="PKS_dehydratase_sf"/>
</dbReference>
<feature type="region of interest" description="C-terminal hotdog fold" evidence="8">
    <location>
        <begin position="973"/>
        <end position="1108"/>
    </location>
</feature>
<feature type="region of interest" description="N-terminal hotdog fold" evidence="8">
    <location>
        <begin position="832"/>
        <end position="959"/>
    </location>
</feature>
<dbReference type="InterPro" id="IPR020841">
    <property type="entry name" value="PKS_Beta-ketoAc_synthase_dom"/>
</dbReference>
<dbReference type="EMBL" id="CP017248">
    <property type="protein sequence ID" value="AOR29816.1"/>
    <property type="molecule type" value="Genomic_DNA"/>
</dbReference>
<dbReference type="InterPro" id="IPR049552">
    <property type="entry name" value="PKS_DH_N"/>
</dbReference>
<dbReference type="InterPro" id="IPR014030">
    <property type="entry name" value="Ketoacyl_synth_N"/>
</dbReference>
<dbReference type="InterPro" id="IPR013968">
    <property type="entry name" value="PKS_KR"/>
</dbReference>
<keyword evidence="6" id="KW-0511">Multifunctional enzyme</keyword>
<proteinExistence type="predicted"/>
<dbReference type="InterPro" id="IPR016036">
    <property type="entry name" value="Malonyl_transacylase_ACP-bd"/>
</dbReference>
<dbReference type="InterPro" id="IPR006162">
    <property type="entry name" value="Ppantetheine_attach_site"/>
</dbReference>
<feature type="active site" description="Proton acceptor; for dehydratase activity" evidence="8">
    <location>
        <position position="864"/>
    </location>
</feature>
<keyword evidence="7" id="KW-0012">Acyltransferase</keyword>
<dbReference type="GO" id="GO:0033068">
    <property type="term" value="P:macrolide biosynthetic process"/>
    <property type="evidence" value="ECO:0007669"/>
    <property type="project" value="UniProtKB-ARBA"/>
</dbReference>
<dbReference type="InterPro" id="IPR055123">
    <property type="entry name" value="SpnB-like_Rossmann"/>
</dbReference>
<dbReference type="InterPro" id="IPR049900">
    <property type="entry name" value="PKS_mFAS_DH"/>
</dbReference>
<dbReference type="InterPro" id="IPR057326">
    <property type="entry name" value="KR_dom"/>
</dbReference>
<evidence type="ECO:0000256" key="4">
    <source>
        <dbReference type="ARBA" id="ARBA00022679"/>
    </source>
</evidence>
<dbReference type="Gene3D" id="3.40.50.720">
    <property type="entry name" value="NAD(P)-binding Rossmann-like Domain"/>
    <property type="match status" value="1"/>
</dbReference>
<feature type="domain" description="Ketosynthase family 3 (KS3)" evidence="10">
    <location>
        <begin position="1"/>
        <end position="359"/>
    </location>
</feature>
<dbReference type="Pfam" id="PF16197">
    <property type="entry name" value="KAsynt_C_assoc"/>
    <property type="match status" value="1"/>
</dbReference>
<dbReference type="SUPFAM" id="SSF53901">
    <property type="entry name" value="Thiolase-like"/>
    <property type="match status" value="1"/>
</dbReference>
<evidence type="ECO:0000256" key="2">
    <source>
        <dbReference type="ARBA" id="ARBA00022450"/>
    </source>
</evidence>
<dbReference type="PROSITE" id="PS00606">
    <property type="entry name" value="KS3_1"/>
    <property type="match status" value="1"/>
</dbReference>
<dbReference type="FunFam" id="3.40.47.10:FF:000019">
    <property type="entry name" value="Polyketide synthase type I"/>
    <property type="match status" value="1"/>
</dbReference>
<dbReference type="PANTHER" id="PTHR43775">
    <property type="entry name" value="FATTY ACID SYNTHASE"/>
    <property type="match status" value="1"/>
</dbReference>
<dbReference type="SMART" id="SM00823">
    <property type="entry name" value="PKS_PP"/>
    <property type="match status" value="1"/>
</dbReference>
<dbReference type="Proteomes" id="UP000094960">
    <property type="component" value="Chromosome"/>
</dbReference>
<evidence type="ECO:0000259" key="10">
    <source>
        <dbReference type="PROSITE" id="PS52004"/>
    </source>
</evidence>
<dbReference type="Pfam" id="PF21089">
    <property type="entry name" value="PKS_DH_N"/>
    <property type="match status" value="1"/>
</dbReference>
<dbReference type="InterPro" id="IPR016039">
    <property type="entry name" value="Thiolase-like"/>
</dbReference>
<evidence type="ECO:0000313" key="13">
    <source>
        <dbReference type="Proteomes" id="UP000094960"/>
    </source>
</evidence>
<protein>
    <submittedName>
        <fullName evidence="12">Uncharacterized protein</fullName>
    </submittedName>
</protein>
<dbReference type="GO" id="GO:0006633">
    <property type="term" value="P:fatty acid biosynthetic process"/>
    <property type="evidence" value="ECO:0007669"/>
    <property type="project" value="InterPro"/>
</dbReference>
<evidence type="ECO:0000256" key="3">
    <source>
        <dbReference type="ARBA" id="ARBA00022553"/>
    </source>
</evidence>
<dbReference type="SUPFAM" id="SSF55048">
    <property type="entry name" value="Probable ACP-binding domain of malonyl-CoA ACP transacylase"/>
    <property type="match status" value="1"/>
</dbReference>
<organism evidence="12 13">
    <name type="scientific">Streptomyces fodineus</name>
    <dbReference type="NCBI Taxonomy" id="1904616"/>
    <lineage>
        <taxon>Bacteria</taxon>
        <taxon>Bacillati</taxon>
        <taxon>Actinomycetota</taxon>
        <taxon>Actinomycetes</taxon>
        <taxon>Kitasatosporales</taxon>
        <taxon>Streptomycetaceae</taxon>
        <taxon>Streptomyces</taxon>
    </lineage>
</organism>
<evidence type="ECO:0000259" key="9">
    <source>
        <dbReference type="PROSITE" id="PS50075"/>
    </source>
</evidence>
<dbReference type="GO" id="GO:0031177">
    <property type="term" value="F:phosphopantetheine binding"/>
    <property type="evidence" value="ECO:0007669"/>
    <property type="project" value="InterPro"/>
</dbReference>
<dbReference type="InterPro" id="IPR014031">
    <property type="entry name" value="Ketoacyl_synth_C"/>
</dbReference>